<feature type="compositionally biased region" description="Polar residues" evidence="1">
    <location>
        <begin position="193"/>
        <end position="208"/>
    </location>
</feature>
<feature type="region of interest" description="Disordered" evidence="1">
    <location>
        <begin position="396"/>
        <end position="459"/>
    </location>
</feature>
<feature type="compositionally biased region" description="Low complexity" evidence="1">
    <location>
        <begin position="33"/>
        <end position="46"/>
    </location>
</feature>
<dbReference type="AlphaFoldDB" id="A0A5B0MM49"/>
<feature type="region of interest" description="Disordered" evidence="1">
    <location>
        <begin position="190"/>
        <end position="212"/>
    </location>
</feature>
<gene>
    <name evidence="2" type="ORF">PGT21_025599</name>
</gene>
<accession>A0A5B0MM49</accession>
<feature type="compositionally biased region" description="Polar residues" evidence="1">
    <location>
        <begin position="443"/>
        <end position="455"/>
    </location>
</feature>
<dbReference type="EMBL" id="VSWC01000144">
    <property type="protein sequence ID" value="KAA1077975.1"/>
    <property type="molecule type" value="Genomic_DNA"/>
</dbReference>
<dbReference type="OrthoDB" id="2510764at2759"/>
<evidence type="ECO:0000313" key="3">
    <source>
        <dbReference type="Proteomes" id="UP000324748"/>
    </source>
</evidence>
<sequence length="510" mass="56895">MSTQSTPAVDTLTNDRVAEAPSTLVKSHSGVNPASSKKPSSKSAKTSAKKKIKSPEVVPSDWDSSNEVESEADKPRSKKTIAPKLDKSSVGSDPIKNNEPAKKLTDKDILNSIHIHKNLTKSAPLTEKDPIGPKLSETAVATGLSQATQPNNPSSIQVINNQPVQSFPKISGDAAVQKKIENYFVPQGRTVRSESTTSSAQPSLSFTTEPYEPASESDLDIITATAQLWSKPKISKGRLGDDILARYPRPLHPLLQSVKLYQEYYRQATEKNDEDMKVVAISKASELQDDLTDKIDSQDFKTLFGGWNPKAECEEYLTKRSKDIPVTPTPDPEMQVDPPTVVPPLQQGTSQQYQEAYYNQHSYPYPQSYQPLPQANQFFNQASPYYAQPVANTAPVPYPHVPTSEVQPNSTNQNRNRNRNRNRNVNRRNHAHRAPSNFRPMSVSGNRQRTNSQTARENRRVAYQRSIHQEMIRLSRTTQAQYQALEAMREQSAGYGIRRQPQEGGANQNY</sequence>
<reference evidence="2 3" key="1">
    <citation type="submission" date="2019-05" db="EMBL/GenBank/DDBJ databases">
        <title>Emergence of the Ug99 lineage of the wheat stem rust pathogen through somatic hybridization.</title>
        <authorList>
            <person name="Li F."/>
            <person name="Upadhyaya N.M."/>
            <person name="Sperschneider J."/>
            <person name="Matny O."/>
            <person name="Nguyen-Phuc H."/>
            <person name="Mago R."/>
            <person name="Raley C."/>
            <person name="Miller M.E."/>
            <person name="Silverstein K.A.T."/>
            <person name="Henningsen E."/>
            <person name="Hirsch C.D."/>
            <person name="Visser B."/>
            <person name="Pretorius Z.A."/>
            <person name="Steffenson B.J."/>
            <person name="Schwessinger B."/>
            <person name="Dodds P.N."/>
            <person name="Figueroa M."/>
        </authorList>
    </citation>
    <scope>NUCLEOTIDE SEQUENCE [LARGE SCALE GENOMIC DNA]</scope>
    <source>
        <strain evidence="2">21-0</strain>
    </source>
</reference>
<feature type="compositionally biased region" description="Polar residues" evidence="1">
    <location>
        <begin position="1"/>
        <end position="14"/>
    </location>
</feature>
<evidence type="ECO:0000256" key="1">
    <source>
        <dbReference type="SAM" id="MobiDB-lite"/>
    </source>
</evidence>
<feature type="compositionally biased region" description="Basic residues" evidence="1">
    <location>
        <begin position="416"/>
        <end position="433"/>
    </location>
</feature>
<name>A0A5B0MM49_PUCGR</name>
<proteinExistence type="predicted"/>
<keyword evidence="3" id="KW-1185">Reference proteome</keyword>
<comment type="caution">
    <text evidence="2">The sequence shown here is derived from an EMBL/GenBank/DDBJ whole genome shotgun (WGS) entry which is preliminary data.</text>
</comment>
<dbReference type="Proteomes" id="UP000324748">
    <property type="component" value="Unassembled WGS sequence"/>
</dbReference>
<organism evidence="2 3">
    <name type="scientific">Puccinia graminis f. sp. tritici</name>
    <dbReference type="NCBI Taxonomy" id="56615"/>
    <lineage>
        <taxon>Eukaryota</taxon>
        <taxon>Fungi</taxon>
        <taxon>Dikarya</taxon>
        <taxon>Basidiomycota</taxon>
        <taxon>Pucciniomycotina</taxon>
        <taxon>Pucciniomycetes</taxon>
        <taxon>Pucciniales</taxon>
        <taxon>Pucciniaceae</taxon>
        <taxon>Puccinia</taxon>
    </lineage>
</organism>
<feature type="region of interest" description="Disordered" evidence="1">
    <location>
        <begin position="1"/>
        <end position="107"/>
    </location>
</feature>
<protein>
    <submittedName>
        <fullName evidence="2">Uncharacterized protein</fullName>
    </submittedName>
</protein>
<evidence type="ECO:0000313" key="2">
    <source>
        <dbReference type="EMBL" id="KAA1077975.1"/>
    </source>
</evidence>